<gene>
    <name evidence="2" type="ORF">ILEXP_LOCUS3910</name>
</gene>
<proteinExistence type="predicted"/>
<dbReference type="Proteomes" id="UP001642360">
    <property type="component" value="Unassembled WGS sequence"/>
</dbReference>
<dbReference type="PANTHER" id="PTHR34962">
    <property type="entry name" value="EMBRYO DEFECTIVE 1703-RELATED"/>
    <property type="match status" value="1"/>
</dbReference>
<feature type="compositionally biased region" description="Basic and acidic residues" evidence="1">
    <location>
        <begin position="415"/>
        <end position="424"/>
    </location>
</feature>
<name>A0ABC8QVY6_9AQUA</name>
<evidence type="ECO:0008006" key="4">
    <source>
        <dbReference type="Google" id="ProtNLM"/>
    </source>
</evidence>
<feature type="region of interest" description="Disordered" evidence="1">
    <location>
        <begin position="400"/>
        <end position="425"/>
    </location>
</feature>
<evidence type="ECO:0000313" key="2">
    <source>
        <dbReference type="EMBL" id="CAK9136904.1"/>
    </source>
</evidence>
<protein>
    <recommendedName>
        <fullName evidence="4">Embryo defective 1703</fullName>
    </recommendedName>
</protein>
<evidence type="ECO:0000256" key="1">
    <source>
        <dbReference type="SAM" id="MobiDB-lite"/>
    </source>
</evidence>
<evidence type="ECO:0000313" key="3">
    <source>
        <dbReference type="Proteomes" id="UP001642360"/>
    </source>
</evidence>
<dbReference type="AlphaFoldDB" id="A0ABC8QVY6"/>
<reference evidence="2 3" key="1">
    <citation type="submission" date="2024-02" db="EMBL/GenBank/DDBJ databases">
        <authorList>
            <person name="Vignale AGUSTIN F."/>
            <person name="Sosa J E."/>
            <person name="Modenutti C."/>
        </authorList>
    </citation>
    <scope>NUCLEOTIDE SEQUENCE [LARGE SCALE GENOMIC DNA]</scope>
</reference>
<accession>A0ABC8QVY6</accession>
<feature type="compositionally biased region" description="Basic and acidic residues" evidence="1">
    <location>
        <begin position="601"/>
        <end position="628"/>
    </location>
</feature>
<dbReference type="EMBL" id="CAUOFW020000786">
    <property type="protein sequence ID" value="CAK9136904.1"/>
    <property type="molecule type" value="Genomic_DNA"/>
</dbReference>
<feature type="region of interest" description="Disordered" evidence="1">
    <location>
        <begin position="85"/>
        <end position="141"/>
    </location>
</feature>
<feature type="compositionally biased region" description="Polar residues" evidence="1">
    <location>
        <begin position="117"/>
        <end position="140"/>
    </location>
</feature>
<sequence>MEVLSPKIPTSPEILSRIPIFFPKFPSTAWDKKNPSRVGIPKSKLPLQSPFSLYLRLSSSRKFQISAHFGRPTTRRNSLRKKLNEQQQEQQQVRHNPQTDDPSPDFRNPVHHFDDINSFQSNSANHNVRENSASSDNVKGSKSKVLGESALWNKLESWVDQYKEDSEFWGIGSGPIFTVYQDSDDNVERVIVNEDEILRRSRIDPLLYKQNELEDLGGVNLKISHAKFLAKEMENGNNVIQKNSSVAKFIVSGEKWGVVNAIRGVTRQPGLLAKLSLVGVSMLCGFFVIWAVKRLFTGGEDSVEYTRLEKEMMRRKTKARMEKEKLMKGSVEIIQELREQQPMSTERPRLDKQELMDSILKVQASTDKLALPESSGTQATKSSDFDYKIQEIRAMARRARELERKDTLPDESEGENDRTVKELSNEEEVVQHLGDGDVSSPHDHPIGYAVQIGGHSRTMKPGSFDNQKGYDTGFSRDIALVETSERQTSNTQNDLEDRECSSNLPGIIEVHQPSDAPRVIRSVKAAREYLSQKRDKQEPNQETKIRIVEQVDTVLNMPNGKAMGCAPSQGIDENDEVLDASTLIGTPYFSYTTGASDDSTVDGKESVPTRISDPKVAEEGHGCSDGSKETGLSALILPRGEERDSCTNHGTSDSASTFCAGGHSTLETEASLSANSNRSKYIEERNGAVDFQSSGTSFSDESNGGSAEMVSSEQKVNWMKKNFHEFEPIVKKIQVGFKDNYMAARNKINQDLNSNTEMIQLESDENHDELEWMKDDRLREIVFQVRENELAGQDPFYMMDDEEKLAFFNGLEKKVEKENEKLSNLHEWIHSNIENLDYGADGISLYDPPEKIVPRWKGPSLENNPEFLNDFLEQRKAFMAESVRNSYLVKRDGEDFPEKSKESLSHDNIPATSAVGNQNARILHKPSKTPKTIIESSDGSVKAGKKSGKEYWQHTKKWSQGFLESYNAETDPEIKAVMKDVGKDLDRWITEKEVQEAAELMDKIPERGRKFIQEKLNKVKKEMEMFGPQAVVSKYREYSEAKEEDYLWWLDLPYVLCIELYTKENGEQKIGFYALEMAADLELDPKQYHIIAFEDAGDCKNLCYIIQAHMEMLGSGNAFVVAQTPKDAFREAKANGFSVTVIRKGELQLSVDQTLEEVEELIVEIGSKIYHDKITRERSVDIRSLMKGVFGVSKPTKRKRIKRKLKKPAKQQ</sequence>
<feature type="region of interest" description="Disordered" evidence="1">
    <location>
        <begin position="595"/>
        <end position="631"/>
    </location>
</feature>
<dbReference type="PANTHER" id="PTHR34962:SF1">
    <property type="entry name" value="EMBRYO DEFECTIVE 1703-RELATED"/>
    <property type="match status" value="1"/>
</dbReference>
<comment type="caution">
    <text evidence="2">The sequence shown here is derived from an EMBL/GenBank/DDBJ whole genome shotgun (WGS) entry which is preliminary data.</text>
</comment>
<keyword evidence="3" id="KW-1185">Reference proteome</keyword>
<organism evidence="2 3">
    <name type="scientific">Ilex paraguariensis</name>
    <name type="common">yerba mate</name>
    <dbReference type="NCBI Taxonomy" id="185542"/>
    <lineage>
        <taxon>Eukaryota</taxon>
        <taxon>Viridiplantae</taxon>
        <taxon>Streptophyta</taxon>
        <taxon>Embryophyta</taxon>
        <taxon>Tracheophyta</taxon>
        <taxon>Spermatophyta</taxon>
        <taxon>Magnoliopsida</taxon>
        <taxon>eudicotyledons</taxon>
        <taxon>Gunneridae</taxon>
        <taxon>Pentapetalae</taxon>
        <taxon>asterids</taxon>
        <taxon>campanulids</taxon>
        <taxon>Aquifoliales</taxon>
        <taxon>Aquifoliaceae</taxon>
        <taxon>Ilex</taxon>
    </lineage>
</organism>